<evidence type="ECO:0000256" key="1">
    <source>
        <dbReference type="SAM" id="MobiDB-lite"/>
    </source>
</evidence>
<dbReference type="AlphaFoldDB" id="A0AAV8WCA1"/>
<reference evidence="4 5" key="1">
    <citation type="journal article" date="2023" name="Insect Mol. Biol.">
        <title>Genome sequencing provides insights into the evolution of gene families encoding plant cell wall-degrading enzymes in longhorned beetles.</title>
        <authorList>
            <person name="Shin N.R."/>
            <person name="Okamura Y."/>
            <person name="Kirsch R."/>
            <person name="Pauchet Y."/>
        </authorList>
    </citation>
    <scope>NUCLEOTIDE SEQUENCE [LARGE SCALE GENOMIC DNA]</scope>
    <source>
        <strain evidence="4">EAD_L_NR</strain>
    </source>
</reference>
<sequence>MDENKTEVTNETVMNTLKPTACSTVDKKSFQKKRPPNVDPENSLGIINISDVSDICKFRASNASDLSHQLKQQRTLANSSLERASKVAGIPSKYLRPNLEYSSTCNVNLTNDSTISESDLSKPLPMSSKNTSTPKPSVEPNNFVENNLPRLSLGQSMVRLSHQITNPDVSIDNFVKEFHKTMNGSSKNVDSLLFSPAEEAVSMLVADEMSWRRKNEMPLMENFSQISLQDVTEGQLSVGAFFQQKSNRLSDIRMAVSPVKTRNPVPLIDSYASIAEEAVDEKERKSLSVSAIQRLLATDKTPKTVTSFLLKQGQRQNEDLVDQSSLPVSKDSSYISNYSDNEAMKVLTSNKENIDIGNILQKEGDKPNYSVESDSRPSSSSSSRSICSALTSLPNGKLPIESTKMELIFGCVKVDKCVTQEFLLRNRISKRLCLQMSIAGYDFKIRKDNRQDSEPLSATKVMLHPHESKAIIVSFIPTRIGAAIDELRFTAVDPNLQQTKKQSVKLYGYGGFGKIEILQLTKDITGKFWLSLGRLDNQNVIKNQFVLRNSGNLPCFACITFNPKELFAFTSVSVTPSFFVLIPNEQKEVTITFVPTLEDHQVLQKASSSNTTVVEVGSLLLISGTEVNRGRLKRQCRKCIEKGLEIDPVSKLLQEKIKGEAMPSDVNLFKEAPGSLKEILKLFKRNEVVVTVEQDPEVTLIPQYQDESGLFQSLCQDTTAIRLETTTVLPSCRIEPGSIVLSPPTKVWDNLFLVSESRKLLHFEVVSDPDGLEVVPKTGCINTGETVVFNVSYPHSSPGETNVFKVLVYVEHEVFEATVKIIYIFGQNR</sequence>
<dbReference type="Proteomes" id="UP001159042">
    <property type="component" value="Unassembled WGS sequence"/>
</dbReference>
<feature type="domain" description="Cep192/Spd-2-like" evidence="2">
    <location>
        <begin position="397"/>
        <end position="511"/>
    </location>
</feature>
<dbReference type="InterPro" id="IPR054091">
    <property type="entry name" value="Cep192-like_D5"/>
</dbReference>
<evidence type="ECO:0000259" key="3">
    <source>
        <dbReference type="Pfam" id="PF22074"/>
    </source>
</evidence>
<comment type="caution">
    <text evidence="4">The sequence shown here is derived from an EMBL/GenBank/DDBJ whole genome shotgun (WGS) entry which is preliminary data.</text>
</comment>
<dbReference type="Gene3D" id="2.60.40.10">
    <property type="entry name" value="Immunoglobulins"/>
    <property type="match status" value="1"/>
</dbReference>
<dbReference type="Pfam" id="PF22074">
    <property type="entry name" value="Cep192_D5"/>
    <property type="match status" value="1"/>
</dbReference>
<evidence type="ECO:0000313" key="4">
    <source>
        <dbReference type="EMBL" id="KAJ8924134.1"/>
    </source>
</evidence>
<feature type="region of interest" description="Disordered" evidence="1">
    <location>
        <begin position="363"/>
        <end position="386"/>
    </location>
</feature>
<keyword evidence="5" id="KW-1185">Reference proteome</keyword>
<protein>
    <recommendedName>
        <fullName evidence="6">MSP domain-containing protein</fullName>
    </recommendedName>
</protein>
<feature type="compositionally biased region" description="Polar residues" evidence="1">
    <location>
        <begin position="127"/>
        <end position="143"/>
    </location>
</feature>
<evidence type="ECO:0008006" key="6">
    <source>
        <dbReference type="Google" id="ProtNLM"/>
    </source>
</evidence>
<feature type="domain" description="Cep192-like" evidence="3">
    <location>
        <begin position="522"/>
        <end position="654"/>
    </location>
</feature>
<feature type="region of interest" description="Disordered" evidence="1">
    <location>
        <begin position="115"/>
        <end position="143"/>
    </location>
</feature>
<evidence type="ECO:0000259" key="2">
    <source>
        <dbReference type="Pfam" id="PF22073"/>
    </source>
</evidence>
<evidence type="ECO:0000313" key="5">
    <source>
        <dbReference type="Proteomes" id="UP001159042"/>
    </source>
</evidence>
<dbReference type="InterPro" id="IPR013783">
    <property type="entry name" value="Ig-like_fold"/>
</dbReference>
<proteinExistence type="predicted"/>
<dbReference type="Pfam" id="PF22073">
    <property type="entry name" value="Cep192_D4"/>
    <property type="match status" value="1"/>
</dbReference>
<organism evidence="4 5">
    <name type="scientific">Exocentrus adspersus</name>
    <dbReference type="NCBI Taxonomy" id="1586481"/>
    <lineage>
        <taxon>Eukaryota</taxon>
        <taxon>Metazoa</taxon>
        <taxon>Ecdysozoa</taxon>
        <taxon>Arthropoda</taxon>
        <taxon>Hexapoda</taxon>
        <taxon>Insecta</taxon>
        <taxon>Pterygota</taxon>
        <taxon>Neoptera</taxon>
        <taxon>Endopterygota</taxon>
        <taxon>Coleoptera</taxon>
        <taxon>Polyphaga</taxon>
        <taxon>Cucujiformia</taxon>
        <taxon>Chrysomeloidea</taxon>
        <taxon>Cerambycidae</taxon>
        <taxon>Lamiinae</taxon>
        <taxon>Acanthocinini</taxon>
        <taxon>Exocentrus</taxon>
    </lineage>
</organism>
<accession>A0AAV8WCA1</accession>
<dbReference type="EMBL" id="JANEYG010000003">
    <property type="protein sequence ID" value="KAJ8924134.1"/>
    <property type="molecule type" value="Genomic_DNA"/>
</dbReference>
<gene>
    <name evidence="4" type="ORF">NQ315_006918</name>
</gene>
<dbReference type="InterPro" id="IPR054090">
    <property type="entry name" value="Cep192_Spd-2-like_dom"/>
</dbReference>
<feature type="compositionally biased region" description="Low complexity" evidence="1">
    <location>
        <begin position="370"/>
        <end position="386"/>
    </location>
</feature>
<name>A0AAV8WCA1_9CUCU</name>